<evidence type="ECO:0000256" key="1">
    <source>
        <dbReference type="SAM" id="MobiDB-lite"/>
    </source>
</evidence>
<organism evidence="2 3">
    <name type="scientific">Gadus morhua</name>
    <name type="common">Atlantic cod</name>
    <dbReference type="NCBI Taxonomy" id="8049"/>
    <lineage>
        <taxon>Eukaryota</taxon>
        <taxon>Metazoa</taxon>
        <taxon>Chordata</taxon>
        <taxon>Craniata</taxon>
        <taxon>Vertebrata</taxon>
        <taxon>Euteleostomi</taxon>
        <taxon>Actinopterygii</taxon>
        <taxon>Neopterygii</taxon>
        <taxon>Teleostei</taxon>
        <taxon>Neoteleostei</taxon>
        <taxon>Acanthomorphata</taxon>
        <taxon>Zeiogadaria</taxon>
        <taxon>Gadariae</taxon>
        <taxon>Gadiformes</taxon>
        <taxon>Gadoidei</taxon>
        <taxon>Gadidae</taxon>
        <taxon>Gadus</taxon>
    </lineage>
</organism>
<dbReference type="PRINTS" id="PR01217">
    <property type="entry name" value="PRICHEXTENSN"/>
</dbReference>
<dbReference type="OMA" id="PTRVIPC"/>
<protein>
    <submittedName>
        <fullName evidence="2">Uncharacterized protein</fullName>
    </submittedName>
</protein>
<dbReference type="GeneTree" id="ENSGT01070000256337"/>
<reference evidence="2" key="1">
    <citation type="submission" date="2025-08" db="UniProtKB">
        <authorList>
            <consortium name="Ensembl"/>
        </authorList>
    </citation>
    <scope>IDENTIFICATION</scope>
</reference>
<name>A0A8C5BSM1_GADMO</name>
<dbReference type="Ensembl" id="ENSGMOT00000047508.1">
    <property type="protein sequence ID" value="ENSGMOP00000052151.1"/>
    <property type="gene ID" value="ENSGMOG00000030527.1"/>
</dbReference>
<feature type="region of interest" description="Disordered" evidence="1">
    <location>
        <begin position="1"/>
        <end position="24"/>
    </location>
</feature>
<proteinExistence type="predicted"/>
<accession>A0A8C5BSM1</accession>
<dbReference type="AlphaFoldDB" id="A0A8C5BSM1"/>
<reference evidence="2" key="2">
    <citation type="submission" date="2025-09" db="UniProtKB">
        <authorList>
            <consortium name="Ensembl"/>
        </authorList>
    </citation>
    <scope>IDENTIFICATION</scope>
</reference>
<evidence type="ECO:0000313" key="2">
    <source>
        <dbReference type="Ensembl" id="ENSGMOP00000052151.1"/>
    </source>
</evidence>
<sequence>RVRARTSHPNRTDPERPHVPPTWAMPWPSPTRVMPCPSPTRVIPCPSPTRVMPCPSPTRVIPCPSPTRVMPCPSPTRVIPCPSPTRVIPCPSPTRAMPCPSPTWVRAWGCWGLEPPRAGCEGRVMRVVASRDACGRWMLMVAGGGWMVRPARLGRGDRDGGGQATRWGNVRDFRVVLVLTMYTK</sequence>
<evidence type="ECO:0000313" key="3">
    <source>
        <dbReference type="Proteomes" id="UP000694546"/>
    </source>
</evidence>
<keyword evidence="3" id="KW-1185">Reference proteome</keyword>
<dbReference type="Proteomes" id="UP000694546">
    <property type="component" value="Chromosome 12"/>
</dbReference>